<dbReference type="PROSITE" id="PS00065">
    <property type="entry name" value="D_2_HYDROXYACID_DH_1"/>
    <property type="match status" value="1"/>
</dbReference>
<gene>
    <name evidence="11" type="ORF">FNE76_01135</name>
</gene>
<dbReference type="InterPro" id="IPR006236">
    <property type="entry name" value="PGDH"/>
</dbReference>
<keyword evidence="6 9" id="KW-0520">NAD</keyword>
<dbReference type="AlphaFoldDB" id="A0A553V242"/>
<protein>
    <recommendedName>
        <fullName evidence="4 9">D-3-phosphoglycerate dehydrogenase</fullName>
        <ecNumber evidence="9">1.1.1.95</ecNumber>
    </recommendedName>
</protein>
<dbReference type="SUPFAM" id="SSF55021">
    <property type="entry name" value="ACT-like"/>
    <property type="match status" value="1"/>
</dbReference>
<dbReference type="OrthoDB" id="9793626at2"/>
<dbReference type="Gene3D" id="3.30.1330.90">
    <property type="entry name" value="D-3-phosphoglycerate dehydrogenase, domain 3"/>
    <property type="match status" value="1"/>
</dbReference>
<dbReference type="Proteomes" id="UP000319322">
    <property type="component" value="Unassembled WGS sequence"/>
</dbReference>
<evidence type="ECO:0000256" key="7">
    <source>
        <dbReference type="ARBA" id="ARBA00048126"/>
    </source>
</evidence>
<dbReference type="SUPFAM" id="SSF51735">
    <property type="entry name" value="NAD(P)-binding Rossmann-fold domains"/>
    <property type="match status" value="1"/>
</dbReference>
<keyword evidence="9" id="KW-0718">Serine biosynthesis</keyword>
<dbReference type="InterPro" id="IPR045865">
    <property type="entry name" value="ACT-like_dom_sf"/>
</dbReference>
<dbReference type="Pfam" id="PF19304">
    <property type="entry name" value="PGDH_inter"/>
    <property type="match status" value="1"/>
</dbReference>
<keyword evidence="9" id="KW-0028">Amino-acid biosynthesis</keyword>
<evidence type="ECO:0000256" key="4">
    <source>
        <dbReference type="ARBA" id="ARBA00021582"/>
    </source>
</evidence>
<keyword evidence="12" id="KW-1185">Reference proteome</keyword>
<comment type="pathway">
    <text evidence="2 9">Amino-acid biosynthesis; L-serine biosynthesis; L-serine from 3-phospho-D-glycerate: step 1/3.</text>
</comment>
<evidence type="ECO:0000259" key="10">
    <source>
        <dbReference type="PROSITE" id="PS51671"/>
    </source>
</evidence>
<dbReference type="GO" id="GO:0006564">
    <property type="term" value="P:L-serine biosynthetic process"/>
    <property type="evidence" value="ECO:0007669"/>
    <property type="project" value="UniProtKB-UniRule"/>
</dbReference>
<evidence type="ECO:0000256" key="2">
    <source>
        <dbReference type="ARBA" id="ARBA00005216"/>
    </source>
</evidence>
<comment type="catalytic activity">
    <reaction evidence="8 9">
        <text>(2R)-3-phosphoglycerate + NAD(+) = 3-phosphooxypyruvate + NADH + H(+)</text>
        <dbReference type="Rhea" id="RHEA:12641"/>
        <dbReference type="ChEBI" id="CHEBI:15378"/>
        <dbReference type="ChEBI" id="CHEBI:18110"/>
        <dbReference type="ChEBI" id="CHEBI:57540"/>
        <dbReference type="ChEBI" id="CHEBI:57945"/>
        <dbReference type="ChEBI" id="CHEBI:58272"/>
        <dbReference type="EC" id="1.1.1.95"/>
    </reaction>
</comment>
<evidence type="ECO:0000256" key="9">
    <source>
        <dbReference type="RuleBase" id="RU363003"/>
    </source>
</evidence>
<dbReference type="CDD" id="cd12173">
    <property type="entry name" value="PGDH_4"/>
    <property type="match status" value="1"/>
</dbReference>
<reference evidence="11" key="2">
    <citation type="submission" date="2019-07" db="EMBL/GenBank/DDBJ databases">
        <authorList>
            <person name="Papic B."/>
        </authorList>
    </citation>
    <scope>NUCLEOTIDE SEQUENCE [LARGE SCALE GENOMIC DNA]</scope>
    <source>
        <strain evidence="11">L8b</strain>
    </source>
</reference>
<dbReference type="InterPro" id="IPR006139">
    <property type="entry name" value="D-isomer_2_OHA_DH_cat_dom"/>
</dbReference>
<dbReference type="FunFam" id="3.40.50.720:FF:000021">
    <property type="entry name" value="D-3-phosphoglycerate dehydrogenase"/>
    <property type="match status" value="1"/>
</dbReference>
<dbReference type="Gene3D" id="3.40.50.720">
    <property type="entry name" value="NAD(P)-binding Rossmann-like Domain"/>
    <property type="match status" value="2"/>
</dbReference>
<dbReference type="InterPro" id="IPR002912">
    <property type="entry name" value="ACT_dom"/>
</dbReference>
<comment type="catalytic activity">
    <reaction evidence="7">
        <text>(R)-2-hydroxyglutarate + NAD(+) = 2-oxoglutarate + NADH + H(+)</text>
        <dbReference type="Rhea" id="RHEA:49612"/>
        <dbReference type="ChEBI" id="CHEBI:15378"/>
        <dbReference type="ChEBI" id="CHEBI:15801"/>
        <dbReference type="ChEBI" id="CHEBI:16810"/>
        <dbReference type="ChEBI" id="CHEBI:57540"/>
        <dbReference type="ChEBI" id="CHEBI:57945"/>
        <dbReference type="EC" id="1.1.1.399"/>
    </reaction>
</comment>
<comment type="caution">
    <text evidence="11">The sequence shown here is derived from an EMBL/GenBank/DDBJ whole genome shotgun (WGS) entry which is preliminary data.</text>
</comment>
<dbReference type="InterPro" id="IPR006140">
    <property type="entry name" value="D-isomer_DH_NAD-bd"/>
</dbReference>
<organism evidence="11 12">
    <name type="scientific">Helicobacter mehlei</name>
    <dbReference type="NCBI Taxonomy" id="2316080"/>
    <lineage>
        <taxon>Bacteria</taxon>
        <taxon>Pseudomonadati</taxon>
        <taxon>Campylobacterota</taxon>
        <taxon>Epsilonproteobacteria</taxon>
        <taxon>Campylobacterales</taxon>
        <taxon>Helicobacteraceae</taxon>
        <taxon>Helicobacter</taxon>
    </lineage>
</organism>
<evidence type="ECO:0000256" key="3">
    <source>
        <dbReference type="ARBA" id="ARBA00005854"/>
    </source>
</evidence>
<name>A0A553V242_9HELI</name>
<dbReference type="Pfam" id="PF02826">
    <property type="entry name" value="2-Hacid_dh_C"/>
    <property type="match status" value="1"/>
</dbReference>
<comment type="similarity">
    <text evidence="3 9">Belongs to the D-isomer specific 2-hydroxyacid dehydrogenase family.</text>
</comment>
<dbReference type="GO" id="GO:0051287">
    <property type="term" value="F:NAD binding"/>
    <property type="evidence" value="ECO:0007669"/>
    <property type="project" value="UniProtKB-UniRule"/>
</dbReference>
<dbReference type="GO" id="GO:0004617">
    <property type="term" value="F:phosphoglycerate dehydrogenase activity"/>
    <property type="evidence" value="ECO:0007669"/>
    <property type="project" value="UniProtKB-UniRule"/>
</dbReference>
<keyword evidence="5 9" id="KW-0560">Oxidoreductase</keyword>
<dbReference type="NCBIfam" id="TIGR01327">
    <property type="entry name" value="PGDH"/>
    <property type="match status" value="1"/>
</dbReference>
<dbReference type="InterPro" id="IPR029009">
    <property type="entry name" value="ASB_dom_sf"/>
</dbReference>
<dbReference type="UniPathway" id="UPA00135">
    <property type="reaction ID" value="UER00196"/>
</dbReference>
<dbReference type="EMBL" id="VKGC01000002">
    <property type="protein sequence ID" value="TSA86567.1"/>
    <property type="molecule type" value="Genomic_DNA"/>
</dbReference>
<comment type="function">
    <text evidence="1">Catalyzes the reversible oxidation of 3-phospho-D-glycerate to 3-phosphonooxypyruvate, the first step of the phosphorylated L-serine biosynthesis pathway. Also catalyzes the reversible oxidation of 2-hydroxyglutarate to 2-oxoglutarate.</text>
</comment>
<evidence type="ECO:0000256" key="6">
    <source>
        <dbReference type="ARBA" id="ARBA00023027"/>
    </source>
</evidence>
<dbReference type="Pfam" id="PF00389">
    <property type="entry name" value="2-Hacid_dh"/>
    <property type="match status" value="1"/>
</dbReference>
<feature type="domain" description="ACT" evidence="10">
    <location>
        <begin position="454"/>
        <end position="525"/>
    </location>
</feature>
<dbReference type="PROSITE" id="PS51671">
    <property type="entry name" value="ACT"/>
    <property type="match status" value="1"/>
</dbReference>
<evidence type="ECO:0000256" key="5">
    <source>
        <dbReference type="ARBA" id="ARBA00023002"/>
    </source>
</evidence>
<dbReference type="PANTHER" id="PTHR42938:SF47">
    <property type="entry name" value="HYDROXYPYRUVATE REDUCTASE"/>
    <property type="match status" value="1"/>
</dbReference>
<dbReference type="InterPro" id="IPR045626">
    <property type="entry name" value="PGDH_ASB_dom"/>
</dbReference>
<dbReference type="Pfam" id="PF01842">
    <property type="entry name" value="ACT"/>
    <property type="match status" value="1"/>
</dbReference>
<sequence>MQIAICDPIHPKGITLLSEQKDIQILDYSQMPKSDLPLALKGVAGLITRSMTPIHATMLAHAKDLKVLVRAGVGVDNVDIDLCSQKGIVVMNVPTANTIAAVELTMAHMLNAVRYLPSANAQLKHDRLWQREDWYGSELYGKKLGIIGFGNIGSRVGARALAFGMEVITYDPYIHKSKATDLGVSYTADFKDILACDVITIHTPKNKETINIIDYEQIAQMKEGVILINCARGGLYNEEALYEALKSKKVRWLGLDVFSKEPGTANPLLELDNVYVTPHIGANTWESQEQIALQAAKAVVDALRGSAYPNALNLPIQEGQMASYAKPYLELTQKLGFLSSQINKGAFSSLELTLAGPIKEYAPSLLSAALVGLLKPSLSDKVNYINAPFLAKERHIALNTKILEDATPYTNLVTLQLSTPHQTTQVSGSVFANDLLKITNINGFEMDVKPQGNMILFKNEDRPGVIGNVGQTLAEHNINIADFRLGRNNHKEALALIVVDDPINPEILAKLQTIPHCLGVNVVSI</sequence>
<dbReference type="FunFam" id="3.30.1330.90:FF:000003">
    <property type="entry name" value="D-3-phosphoglycerate dehydrogenase"/>
    <property type="match status" value="1"/>
</dbReference>
<dbReference type="SUPFAM" id="SSF143548">
    <property type="entry name" value="Serine metabolism enzymes domain"/>
    <property type="match status" value="1"/>
</dbReference>
<dbReference type="RefSeq" id="WP_120948292.1">
    <property type="nucleotide sequence ID" value="NZ_QXQP01000016.1"/>
</dbReference>
<evidence type="ECO:0000313" key="11">
    <source>
        <dbReference type="EMBL" id="TSA86567.1"/>
    </source>
</evidence>
<proteinExistence type="inferred from homology"/>
<dbReference type="InterPro" id="IPR036291">
    <property type="entry name" value="NAD(P)-bd_dom_sf"/>
</dbReference>
<dbReference type="SUPFAM" id="SSF52283">
    <property type="entry name" value="Formate/glycerate dehydrogenase catalytic domain-like"/>
    <property type="match status" value="1"/>
</dbReference>
<dbReference type="PANTHER" id="PTHR42938">
    <property type="entry name" value="FORMATE DEHYDROGENASE 1"/>
    <property type="match status" value="1"/>
</dbReference>
<evidence type="ECO:0000256" key="1">
    <source>
        <dbReference type="ARBA" id="ARBA00003800"/>
    </source>
</evidence>
<evidence type="ECO:0000313" key="12">
    <source>
        <dbReference type="Proteomes" id="UP000319322"/>
    </source>
</evidence>
<dbReference type="CDD" id="cd04902">
    <property type="entry name" value="ACT_3PGDH-xct"/>
    <property type="match status" value="1"/>
</dbReference>
<dbReference type="InterPro" id="IPR029752">
    <property type="entry name" value="D-isomer_DH_CS1"/>
</dbReference>
<dbReference type="EC" id="1.1.1.95" evidence="9"/>
<dbReference type="Gene3D" id="3.30.70.260">
    <property type="match status" value="1"/>
</dbReference>
<evidence type="ECO:0000256" key="8">
    <source>
        <dbReference type="ARBA" id="ARBA00048731"/>
    </source>
</evidence>
<reference evidence="11" key="1">
    <citation type="submission" date="2019-07" db="EMBL/GenBank/DDBJ databases">
        <title>Helicobacter labacensis sp. nov., Helicobacter mehlei sp. nov. and Helicobacter vulpis sp. nov., isolated from gastric mucosa of red fox (Vulpis vulpis).</title>
        <authorList>
            <person name="Kusar D."/>
            <person name="Gruntar I."/>
            <person name="Pate M."/>
            <person name="Zajc U."/>
            <person name="Ocepek M."/>
        </authorList>
    </citation>
    <scope>NUCLEOTIDE SEQUENCE [LARGE SCALE GENOMIC DNA]</scope>
    <source>
        <strain evidence="11">L8b</strain>
    </source>
</reference>
<accession>A0A553V242</accession>